<feature type="compositionally biased region" description="Low complexity" evidence="1">
    <location>
        <begin position="390"/>
        <end position="399"/>
    </location>
</feature>
<evidence type="ECO:0000313" key="3">
    <source>
        <dbReference type="Proteomes" id="UP000321832"/>
    </source>
</evidence>
<dbReference type="Gene3D" id="3.40.50.300">
    <property type="entry name" value="P-loop containing nucleotide triphosphate hydrolases"/>
    <property type="match status" value="1"/>
</dbReference>
<dbReference type="InterPro" id="IPR027417">
    <property type="entry name" value="P-loop_NTPase"/>
</dbReference>
<feature type="region of interest" description="Disordered" evidence="1">
    <location>
        <begin position="387"/>
        <end position="413"/>
    </location>
</feature>
<keyword evidence="3" id="KW-1185">Reference proteome</keyword>
<dbReference type="Proteomes" id="UP000321832">
    <property type="component" value="Unassembled WGS sequence"/>
</dbReference>
<evidence type="ECO:0000313" key="2">
    <source>
        <dbReference type="EMBL" id="TXC66763.1"/>
    </source>
</evidence>
<dbReference type="AlphaFoldDB" id="A0A5C6U140"/>
<protein>
    <submittedName>
        <fullName evidence="2">Uncharacterized protein</fullName>
    </submittedName>
</protein>
<gene>
    <name evidence="2" type="ORF">FSC37_15960</name>
</gene>
<accession>A0A5C6U140</accession>
<name>A0A5C6U140_9BURK</name>
<comment type="caution">
    <text evidence="2">The sequence shown here is derived from an EMBL/GenBank/DDBJ whole genome shotgun (WGS) entry which is preliminary data.</text>
</comment>
<dbReference type="EMBL" id="VOPW01000001">
    <property type="protein sequence ID" value="TXC66763.1"/>
    <property type="molecule type" value="Genomic_DNA"/>
</dbReference>
<reference evidence="2 3" key="1">
    <citation type="submission" date="2019-08" db="EMBL/GenBank/DDBJ databases">
        <authorList>
            <person name="Khan S.A."/>
            <person name="Jeon C.O."/>
            <person name="Jeong S.E."/>
        </authorList>
    </citation>
    <scope>NUCLEOTIDE SEQUENCE [LARGE SCALE GENOMIC DNA]</scope>
    <source>
        <strain evidence="3">IMCC1728</strain>
    </source>
</reference>
<dbReference type="SUPFAM" id="SSF52540">
    <property type="entry name" value="P-loop containing nucleoside triphosphate hydrolases"/>
    <property type="match status" value="1"/>
</dbReference>
<proteinExistence type="predicted"/>
<organism evidence="2 3">
    <name type="scientific">Piscinibacter aquaticus</name>
    <dbReference type="NCBI Taxonomy" id="392597"/>
    <lineage>
        <taxon>Bacteria</taxon>
        <taxon>Pseudomonadati</taxon>
        <taxon>Pseudomonadota</taxon>
        <taxon>Betaproteobacteria</taxon>
        <taxon>Burkholderiales</taxon>
        <taxon>Sphaerotilaceae</taxon>
        <taxon>Piscinibacter</taxon>
    </lineage>
</organism>
<evidence type="ECO:0000256" key="1">
    <source>
        <dbReference type="SAM" id="MobiDB-lite"/>
    </source>
</evidence>
<sequence>MTTPWVDALTLPASDEALRKKVCVSPAERPDLEKLPVGTAVESLALALNTFYSASQQDLDLIREIVGCGAARALLTHSSTNQFVASAHGRRTTVDYPSIRLLTGHAGVGKSHLLKAIERGLRTERKVQASNNLPSFPIIPAIYCEVGTLSSKIAVLQHLLDCLERQEDPEKEVKPPGGKLHALAKRLFVSLYQRGTVLGLADELQFNSRSSEATALIAQIISQVGSLGPTLFFACNYSLVHKLKKRPPEDRNRFLAKPRVMLPLLPDDPAFSQYFIDAGVVLCGAIAEPSTKDLAELHGMTFGLRRMMANLVVAAYAVARQERDKTRSRLAITMAHFRAGYQSRLYSDERDTVACCFAAALGNLDNENYVCPFELTPEQSVVMKRLADASSSRRSTRPSITAVERKKNERSKLKHLVQPRQLRRPVLSPSASRPRLLPASCWRGGDDQCVYAVRTLGPLLG</sequence>